<feature type="transmembrane region" description="Helical" evidence="6">
    <location>
        <begin position="90"/>
        <end position="114"/>
    </location>
</feature>
<dbReference type="VEuPathDB" id="VectorBase:SSCA009848"/>
<evidence type="ECO:0000256" key="5">
    <source>
        <dbReference type="ARBA" id="ARBA00023136"/>
    </source>
</evidence>
<proteinExistence type="inferred from homology"/>
<dbReference type="EMBL" id="JXLN01010301">
    <property type="protein sequence ID" value="KPM05473.1"/>
    <property type="molecule type" value="Genomic_DNA"/>
</dbReference>
<keyword evidence="3 6" id="KW-0812">Transmembrane</keyword>
<dbReference type="Pfam" id="PF05255">
    <property type="entry name" value="UPF0220"/>
    <property type="match status" value="1"/>
</dbReference>
<gene>
    <name evidence="8" type="ORF">QR98_0039370</name>
    <name evidence="7" type="ORF">SSS_9080</name>
</gene>
<dbReference type="InterPro" id="IPR007919">
    <property type="entry name" value="UPF0220"/>
</dbReference>
<evidence type="ECO:0000313" key="11">
    <source>
        <dbReference type="Proteomes" id="UP000616769"/>
    </source>
</evidence>
<sequence>MSALFESCMNRLQDDENRNKVTSVIAGSFFAVGWWIIIDISTHYFYPEFNNAYHVCGVLGTISLLIINSVPTSRIEMYSYGVSDYTMHIWLFFGFVLGFGALIASLWILFGAFVVTGANILPGLGVFFQNLFIFLGYN</sequence>
<comment type="subcellular location">
    <subcellularLocation>
        <location evidence="1">Membrane</location>
        <topology evidence="1">Multi-pass membrane protein</topology>
    </subcellularLocation>
</comment>
<evidence type="ECO:0000313" key="8">
    <source>
        <dbReference type="EMBL" id="KPM05473.1"/>
    </source>
</evidence>
<evidence type="ECO:0000313" key="7">
    <source>
        <dbReference type="EMBL" id="KAF7490405.1"/>
    </source>
</evidence>
<dbReference type="GO" id="GO:0016020">
    <property type="term" value="C:membrane"/>
    <property type="evidence" value="ECO:0007669"/>
    <property type="project" value="UniProtKB-SubCell"/>
</dbReference>
<evidence type="ECO:0000313" key="10">
    <source>
        <dbReference type="Proteomes" id="UP000070412"/>
    </source>
</evidence>
<feature type="transmembrane region" description="Helical" evidence="6">
    <location>
        <begin position="21"/>
        <end position="46"/>
    </location>
</feature>
<feature type="transmembrane region" description="Helical" evidence="6">
    <location>
        <begin position="52"/>
        <end position="70"/>
    </location>
</feature>
<dbReference type="EMBL" id="WVUK01000062">
    <property type="protein sequence ID" value="KAF7490405.1"/>
    <property type="molecule type" value="Genomic_DNA"/>
</dbReference>
<evidence type="ECO:0000256" key="1">
    <source>
        <dbReference type="ARBA" id="ARBA00004141"/>
    </source>
</evidence>
<keyword evidence="10" id="KW-1185">Reference proteome</keyword>
<evidence type="ECO:0000256" key="4">
    <source>
        <dbReference type="ARBA" id="ARBA00022989"/>
    </source>
</evidence>
<reference evidence="7" key="3">
    <citation type="submission" date="2020-01" db="EMBL/GenBank/DDBJ databases">
        <authorList>
            <person name="Korhonen P.K.K."/>
            <person name="Guangxu M.G."/>
            <person name="Wang T.W."/>
            <person name="Stroehlein A.J.S."/>
            <person name="Young N.D."/>
            <person name="Ang C.-S.A."/>
            <person name="Fernando D.W.F."/>
            <person name="Lu H.L."/>
            <person name="Taylor S.T."/>
            <person name="Ehtesham M.E.M."/>
            <person name="Najaraj S.H.N."/>
            <person name="Harsha G.H.G."/>
            <person name="Madugundu A.M."/>
            <person name="Renuse S.R."/>
            <person name="Holt D.H."/>
            <person name="Pandey A.P."/>
            <person name="Papenfuss A.P."/>
            <person name="Gasser R.B.G."/>
            <person name="Fischer K.F."/>
        </authorList>
    </citation>
    <scope>NUCLEOTIDE SEQUENCE</scope>
    <source>
        <strain evidence="7">SSS_KF_BRIS2020</strain>
    </source>
</reference>
<accession>A0A132A3E4</accession>
<name>A0A132A3E4_SARSC</name>
<dbReference type="OrthoDB" id="268928at2759"/>
<reference evidence="9" key="4">
    <citation type="submission" date="2022-06" db="UniProtKB">
        <authorList>
            <consortium name="EnsemblMetazoa"/>
        </authorList>
    </citation>
    <scope>IDENTIFICATION</scope>
</reference>
<evidence type="ECO:0000256" key="2">
    <source>
        <dbReference type="ARBA" id="ARBA00005335"/>
    </source>
</evidence>
<evidence type="ECO:0000256" key="6">
    <source>
        <dbReference type="SAM" id="Phobius"/>
    </source>
</evidence>
<dbReference type="Proteomes" id="UP000070412">
    <property type="component" value="Unassembled WGS sequence"/>
</dbReference>
<reference evidence="10" key="2">
    <citation type="journal article" date="2020" name="PLoS Negl. Trop. Dis.">
        <title>High-quality nuclear genome for Sarcoptes scabiei-A critical resource for a neglected parasite.</title>
        <authorList>
            <person name="Korhonen P.K."/>
            <person name="Gasser R.B."/>
            <person name="Ma G."/>
            <person name="Wang T."/>
            <person name="Stroehlein A.J."/>
            <person name="Young N.D."/>
            <person name="Ang C.S."/>
            <person name="Fernando D.D."/>
            <person name="Lu H.C."/>
            <person name="Taylor S."/>
            <person name="Reynolds S.L."/>
            <person name="Mofiz E."/>
            <person name="Najaraj S.H."/>
            <person name="Gowda H."/>
            <person name="Madugundu A."/>
            <person name="Renuse S."/>
            <person name="Holt D."/>
            <person name="Pandey A."/>
            <person name="Papenfuss A.T."/>
            <person name="Fischer K."/>
        </authorList>
    </citation>
    <scope>NUCLEOTIDE SEQUENCE [LARGE SCALE GENOMIC DNA]</scope>
</reference>
<keyword evidence="5 6" id="KW-0472">Membrane</keyword>
<dbReference type="Proteomes" id="UP000616769">
    <property type="component" value="Unassembled WGS sequence"/>
</dbReference>
<reference evidence="8 11" key="1">
    <citation type="journal article" date="2015" name="Parasit. Vectors">
        <title>Draft genome of the scabies mite.</title>
        <authorList>
            <person name="Rider S.D.Jr."/>
            <person name="Morgan M.S."/>
            <person name="Arlian L.G."/>
        </authorList>
    </citation>
    <scope>NUCLEOTIDE SEQUENCE [LARGE SCALE GENOMIC DNA]</scope>
    <source>
        <strain evidence="8">Arlian Lab</strain>
    </source>
</reference>
<organism evidence="8 11">
    <name type="scientific">Sarcoptes scabiei</name>
    <name type="common">Itch mite</name>
    <name type="synonym">Acarus scabiei</name>
    <dbReference type="NCBI Taxonomy" id="52283"/>
    <lineage>
        <taxon>Eukaryota</taxon>
        <taxon>Metazoa</taxon>
        <taxon>Ecdysozoa</taxon>
        <taxon>Arthropoda</taxon>
        <taxon>Chelicerata</taxon>
        <taxon>Arachnida</taxon>
        <taxon>Acari</taxon>
        <taxon>Acariformes</taxon>
        <taxon>Sarcoptiformes</taxon>
        <taxon>Astigmata</taxon>
        <taxon>Psoroptidia</taxon>
        <taxon>Sarcoptoidea</taxon>
        <taxon>Sarcoptidae</taxon>
        <taxon>Sarcoptinae</taxon>
        <taxon>Sarcoptes</taxon>
    </lineage>
</organism>
<keyword evidence="4 6" id="KW-1133">Transmembrane helix</keyword>
<dbReference type="PANTHER" id="PTHR13180">
    <property type="entry name" value="SMALL MEMBRANE PROTEIN-RELATED"/>
    <property type="match status" value="1"/>
</dbReference>
<protein>
    <submittedName>
        <fullName evidence="7">Transmembrane protein 50A</fullName>
    </submittedName>
    <submittedName>
        <fullName evidence="8">Transmembrane protein 50B-like protein</fullName>
    </submittedName>
</protein>
<comment type="similarity">
    <text evidence="2">Belongs to the UPF0220 family.</text>
</comment>
<dbReference type="EnsemblMetazoa" id="SSS_9080s_mrna">
    <property type="protein sequence ID" value="KAF7490405.1"/>
    <property type="gene ID" value="SSS_9080"/>
</dbReference>
<feature type="transmembrane region" description="Helical" evidence="6">
    <location>
        <begin position="120"/>
        <end position="137"/>
    </location>
</feature>
<evidence type="ECO:0000256" key="3">
    <source>
        <dbReference type="ARBA" id="ARBA00022692"/>
    </source>
</evidence>
<dbReference type="AlphaFoldDB" id="A0A132A3E4"/>
<evidence type="ECO:0000313" key="9">
    <source>
        <dbReference type="EnsemblMetazoa" id="KAF7490405.1"/>
    </source>
</evidence>